<keyword evidence="9 13" id="KW-0067">ATP-binding</keyword>
<dbReference type="FunFam" id="3.40.50.620:FF:000068">
    <property type="entry name" value="Cysteine--tRNA ligase"/>
    <property type="match status" value="1"/>
</dbReference>
<keyword evidence="8 13" id="KW-0862">Zinc</keyword>
<evidence type="ECO:0000256" key="1">
    <source>
        <dbReference type="ARBA" id="ARBA00004496"/>
    </source>
</evidence>
<dbReference type="SUPFAM" id="SSF52374">
    <property type="entry name" value="Nucleotidylyl transferase"/>
    <property type="match status" value="1"/>
</dbReference>
<comment type="catalytic activity">
    <reaction evidence="12 13">
        <text>tRNA(Cys) + L-cysteine + ATP = L-cysteinyl-tRNA(Cys) + AMP + diphosphate</text>
        <dbReference type="Rhea" id="RHEA:17773"/>
        <dbReference type="Rhea" id="RHEA-COMP:9661"/>
        <dbReference type="Rhea" id="RHEA-COMP:9679"/>
        <dbReference type="ChEBI" id="CHEBI:30616"/>
        <dbReference type="ChEBI" id="CHEBI:33019"/>
        <dbReference type="ChEBI" id="CHEBI:35235"/>
        <dbReference type="ChEBI" id="CHEBI:78442"/>
        <dbReference type="ChEBI" id="CHEBI:78517"/>
        <dbReference type="ChEBI" id="CHEBI:456215"/>
        <dbReference type="EC" id="6.1.1.16"/>
    </reaction>
</comment>
<feature type="binding site" evidence="13">
    <location>
        <position position="219"/>
    </location>
    <ligand>
        <name>Zn(2+)</name>
        <dbReference type="ChEBI" id="CHEBI:29105"/>
    </ligand>
</feature>
<dbReference type="CDD" id="cd00672">
    <property type="entry name" value="CysRS_core"/>
    <property type="match status" value="1"/>
</dbReference>
<feature type="domain" description="tRNA synthetases class I catalytic" evidence="14">
    <location>
        <begin position="18"/>
        <end position="330"/>
    </location>
</feature>
<dbReference type="GO" id="GO:0006423">
    <property type="term" value="P:cysteinyl-tRNA aminoacylation"/>
    <property type="evidence" value="ECO:0007669"/>
    <property type="project" value="UniProtKB-UniRule"/>
</dbReference>
<dbReference type="InterPro" id="IPR015803">
    <property type="entry name" value="Cys-tRNA-ligase"/>
</dbReference>
<sequence>MRNTLKVYNTIERKIIKFQAIDPLNVKMYVCGPTVYDFAHIGNARPVIIFDVLYRLLRYIYGIKCVTYVRNITDIDDKIISRARQEYPSIPINDAIKTITQKNTKQFIHDTTKLGCLSPTYQPRATEHVPQMIYLIKEIITNGHAYESNGEILFDTNSINNYGSFFQRRIEEQKIGARIPQKKHKRNPADFVLWKMSSEEEPGWESPWGRGRPGWHIECSAMCSHYLGKVFDIHGGGIDLIFPHHENEIAQSCCAYRTEKLANVWIHNGFLNIEGHKMSKSTGNIVTIHELLETKKFGKQSWSAPVIRLAMLMTHYREPIDFTVQRLKESETLISKWPKTEADGIRGVPDYSVISALLNDLNTVSAIQALHKLARDCAQNHDLIPVFNATAEILGIKVFKDPLNKQLLNAIEKLVQERQVLLTAKNFTAADSIRKQLESKGFILEDHKDPKSGKRLTTWKQK</sequence>
<dbReference type="Gene3D" id="3.40.50.620">
    <property type="entry name" value="HUPs"/>
    <property type="match status" value="1"/>
</dbReference>
<dbReference type="GO" id="GO:0008270">
    <property type="term" value="F:zinc ion binding"/>
    <property type="evidence" value="ECO:0007669"/>
    <property type="project" value="UniProtKB-UniRule"/>
</dbReference>
<dbReference type="GO" id="GO:0005829">
    <property type="term" value="C:cytosol"/>
    <property type="evidence" value="ECO:0007669"/>
    <property type="project" value="TreeGrafter"/>
</dbReference>
<feature type="short sequence motif" description="'HIGH' region" evidence="13">
    <location>
        <begin position="33"/>
        <end position="43"/>
    </location>
</feature>
<proteinExistence type="inferred from homology"/>
<evidence type="ECO:0000256" key="7">
    <source>
        <dbReference type="ARBA" id="ARBA00022741"/>
    </source>
</evidence>
<feature type="short sequence motif" description="'KMSKS' region" evidence="13">
    <location>
        <begin position="277"/>
        <end position="281"/>
    </location>
</feature>
<feature type="binding site" evidence="13">
    <location>
        <position position="280"/>
    </location>
    <ligand>
        <name>ATP</name>
        <dbReference type="ChEBI" id="CHEBI:30616"/>
    </ligand>
</feature>
<dbReference type="InterPro" id="IPR009080">
    <property type="entry name" value="tRNAsynth_Ia_anticodon-bd"/>
</dbReference>
<evidence type="ECO:0000256" key="8">
    <source>
        <dbReference type="ARBA" id="ARBA00022833"/>
    </source>
</evidence>
<gene>
    <name evidence="13" type="primary">cysS</name>
    <name evidence="15" type="ORF">C4617_03140</name>
</gene>
<dbReference type="GO" id="GO:0004817">
    <property type="term" value="F:cysteine-tRNA ligase activity"/>
    <property type="evidence" value="ECO:0007669"/>
    <property type="project" value="UniProtKB-UniRule"/>
</dbReference>
<comment type="subunit">
    <text evidence="3 13">Monomer.</text>
</comment>
<dbReference type="PANTHER" id="PTHR10890">
    <property type="entry name" value="CYSTEINYL-TRNA SYNTHETASE"/>
    <property type="match status" value="1"/>
</dbReference>
<keyword evidence="11 13" id="KW-0030">Aminoacyl-tRNA synthetase</keyword>
<comment type="similarity">
    <text evidence="2 13">Belongs to the class-I aminoacyl-tRNA synthetase family.</text>
</comment>
<dbReference type="Pfam" id="PF01406">
    <property type="entry name" value="tRNA-synt_1e"/>
    <property type="match status" value="1"/>
</dbReference>
<dbReference type="HAMAP" id="MF_00041">
    <property type="entry name" value="Cys_tRNA_synth"/>
    <property type="match status" value="1"/>
</dbReference>
<keyword evidence="6 13" id="KW-0479">Metal-binding</keyword>
<evidence type="ECO:0000256" key="2">
    <source>
        <dbReference type="ARBA" id="ARBA00005594"/>
    </source>
</evidence>
<evidence type="ECO:0000313" key="15">
    <source>
        <dbReference type="EMBL" id="PTL86808.1"/>
    </source>
</evidence>
<feature type="binding site" evidence="13">
    <location>
        <position position="244"/>
    </location>
    <ligand>
        <name>Zn(2+)</name>
        <dbReference type="ChEBI" id="CHEBI:29105"/>
    </ligand>
</feature>
<comment type="cofactor">
    <cofactor evidence="13">
        <name>Zn(2+)</name>
        <dbReference type="ChEBI" id="CHEBI:29105"/>
    </cofactor>
    <text evidence="13">Binds 1 zinc ion per subunit.</text>
</comment>
<organism evidence="15 16">
    <name type="scientific">Candidatus Liberibacter europaeus</name>
    <dbReference type="NCBI Taxonomy" id="744859"/>
    <lineage>
        <taxon>Bacteria</taxon>
        <taxon>Pseudomonadati</taxon>
        <taxon>Pseudomonadota</taxon>
        <taxon>Alphaproteobacteria</taxon>
        <taxon>Hyphomicrobiales</taxon>
        <taxon>Rhizobiaceae</taxon>
        <taxon>Liberibacter</taxon>
    </lineage>
</organism>
<evidence type="ECO:0000256" key="4">
    <source>
        <dbReference type="ARBA" id="ARBA00022490"/>
    </source>
</evidence>
<dbReference type="SUPFAM" id="SSF47323">
    <property type="entry name" value="Anticodon-binding domain of a subclass of class I aminoacyl-tRNA synthetases"/>
    <property type="match status" value="1"/>
</dbReference>
<evidence type="ECO:0000256" key="13">
    <source>
        <dbReference type="HAMAP-Rule" id="MF_00041"/>
    </source>
</evidence>
<evidence type="ECO:0000313" key="16">
    <source>
        <dbReference type="Proteomes" id="UP000240811"/>
    </source>
</evidence>
<comment type="caution">
    <text evidence="15">The sequence shown here is derived from an EMBL/GenBank/DDBJ whole genome shotgun (WGS) entry which is preliminary data.</text>
</comment>
<comment type="subcellular location">
    <subcellularLocation>
        <location evidence="1 13">Cytoplasm</location>
    </subcellularLocation>
</comment>
<evidence type="ECO:0000256" key="9">
    <source>
        <dbReference type="ARBA" id="ARBA00022840"/>
    </source>
</evidence>
<dbReference type="PANTHER" id="PTHR10890:SF3">
    <property type="entry name" value="CYSTEINE--TRNA LIGASE, CYTOPLASMIC"/>
    <property type="match status" value="1"/>
</dbReference>
<name>A0A2T4VYF1_9HYPH</name>
<dbReference type="GO" id="GO:0005524">
    <property type="term" value="F:ATP binding"/>
    <property type="evidence" value="ECO:0007669"/>
    <property type="project" value="UniProtKB-UniRule"/>
</dbReference>
<dbReference type="PRINTS" id="PR00983">
    <property type="entry name" value="TRNASYNTHCYS"/>
</dbReference>
<keyword evidence="4 13" id="KW-0963">Cytoplasm</keyword>
<dbReference type="InterPro" id="IPR014729">
    <property type="entry name" value="Rossmann-like_a/b/a_fold"/>
</dbReference>
<protein>
    <recommendedName>
        <fullName evidence="13">Cysteine--tRNA ligase</fullName>
        <ecNumber evidence="13">6.1.1.16</ecNumber>
    </recommendedName>
    <alternativeName>
        <fullName evidence="13">Cysteinyl-tRNA synthetase</fullName>
        <shortName evidence="13">CysRS</shortName>
    </alternativeName>
</protein>
<dbReference type="InterPro" id="IPR032678">
    <property type="entry name" value="tRNA-synt_1_cat_dom"/>
</dbReference>
<evidence type="ECO:0000256" key="6">
    <source>
        <dbReference type="ARBA" id="ARBA00022723"/>
    </source>
</evidence>
<dbReference type="InterPro" id="IPR024909">
    <property type="entry name" value="Cys-tRNA/MSH_ligase"/>
</dbReference>
<evidence type="ECO:0000256" key="10">
    <source>
        <dbReference type="ARBA" id="ARBA00022917"/>
    </source>
</evidence>
<accession>A0A2T4VYF1</accession>
<dbReference type="EMBL" id="PSQJ01000002">
    <property type="protein sequence ID" value="PTL86808.1"/>
    <property type="molecule type" value="Genomic_DNA"/>
</dbReference>
<keyword evidence="10 13" id="KW-0648">Protein biosynthesis</keyword>
<keyword evidence="7 13" id="KW-0547">Nucleotide-binding</keyword>
<evidence type="ECO:0000256" key="3">
    <source>
        <dbReference type="ARBA" id="ARBA00011245"/>
    </source>
</evidence>
<evidence type="ECO:0000256" key="11">
    <source>
        <dbReference type="ARBA" id="ARBA00023146"/>
    </source>
</evidence>
<keyword evidence="5 13" id="KW-0436">Ligase</keyword>
<dbReference type="EC" id="6.1.1.16" evidence="13"/>
<evidence type="ECO:0000256" key="12">
    <source>
        <dbReference type="ARBA" id="ARBA00047398"/>
    </source>
</evidence>
<evidence type="ECO:0000259" key="14">
    <source>
        <dbReference type="Pfam" id="PF01406"/>
    </source>
</evidence>
<reference evidence="16" key="1">
    <citation type="submission" date="2018-02" db="EMBL/GenBank/DDBJ databases">
        <title>Genome sequence of Candidatus Liberibacter europaeus.</title>
        <authorList>
            <person name="Frampton R.A."/>
            <person name="Thompson S.M."/>
            <person name="David C."/>
            <person name="Addison S.M."/>
            <person name="Smith G.R."/>
        </authorList>
    </citation>
    <scope>NUCLEOTIDE SEQUENCE [LARGE SCALE GENOMIC DNA]</scope>
</reference>
<dbReference type="Proteomes" id="UP000240811">
    <property type="component" value="Unassembled WGS sequence"/>
</dbReference>
<feature type="binding site" evidence="13">
    <location>
        <position position="31"/>
    </location>
    <ligand>
        <name>Zn(2+)</name>
        <dbReference type="ChEBI" id="CHEBI:29105"/>
    </ligand>
</feature>
<evidence type="ECO:0000256" key="5">
    <source>
        <dbReference type="ARBA" id="ARBA00022598"/>
    </source>
</evidence>
<dbReference type="AlphaFoldDB" id="A0A2T4VYF1"/>
<feature type="binding site" evidence="13">
    <location>
        <position position="248"/>
    </location>
    <ligand>
        <name>Zn(2+)</name>
        <dbReference type="ChEBI" id="CHEBI:29105"/>
    </ligand>
</feature>
<dbReference type="NCBIfam" id="TIGR00435">
    <property type="entry name" value="cysS"/>
    <property type="match status" value="1"/>
</dbReference>